<protein>
    <submittedName>
        <fullName evidence="2">Adenosylhomocysteine nucleosidase</fullName>
        <ecNumber evidence="2">3.2.2.9</ecNumber>
    </submittedName>
</protein>
<keyword evidence="2" id="KW-0378">Hydrolase</keyword>
<dbReference type="GO" id="GO:0005829">
    <property type="term" value="C:cytosol"/>
    <property type="evidence" value="ECO:0007669"/>
    <property type="project" value="TreeGrafter"/>
</dbReference>
<dbReference type="GO" id="GO:0009116">
    <property type="term" value="P:nucleoside metabolic process"/>
    <property type="evidence" value="ECO:0007669"/>
    <property type="project" value="InterPro"/>
</dbReference>
<dbReference type="Pfam" id="PF01048">
    <property type="entry name" value="PNP_UDP_1"/>
    <property type="match status" value="1"/>
</dbReference>
<keyword evidence="2" id="KW-0326">Glycosidase</keyword>
<proteinExistence type="predicted"/>
<dbReference type="GO" id="GO:0008930">
    <property type="term" value="F:methylthioadenosine nucleosidase activity"/>
    <property type="evidence" value="ECO:0007669"/>
    <property type="project" value="TreeGrafter"/>
</dbReference>
<dbReference type="EMBL" id="JACIDV010000007">
    <property type="protein sequence ID" value="MBB3946626.1"/>
    <property type="molecule type" value="Genomic_DNA"/>
</dbReference>
<dbReference type="RefSeq" id="WP_183896638.1">
    <property type="nucleotide sequence ID" value="NZ_JACIDV010000007.1"/>
</dbReference>
<gene>
    <name evidence="2" type="ORF">GGQ73_002580</name>
</gene>
<dbReference type="GO" id="GO:0019284">
    <property type="term" value="P:L-methionine salvage from S-adenosylmethionine"/>
    <property type="evidence" value="ECO:0007669"/>
    <property type="project" value="TreeGrafter"/>
</dbReference>
<evidence type="ECO:0000313" key="2">
    <source>
        <dbReference type="EMBL" id="MBB3946626.1"/>
    </source>
</evidence>
<reference evidence="2 3" key="1">
    <citation type="submission" date="2020-08" db="EMBL/GenBank/DDBJ databases">
        <title>Genomic Encyclopedia of Type Strains, Phase IV (KMG-IV): sequencing the most valuable type-strain genomes for metagenomic binning, comparative biology and taxonomic classification.</title>
        <authorList>
            <person name="Goeker M."/>
        </authorList>
    </citation>
    <scope>NUCLEOTIDE SEQUENCE [LARGE SCALE GENOMIC DNA]</scope>
    <source>
        <strain evidence="2 3">DSM 26438</strain>
    </source>
</reference>
<comment type="caution">
    <text evidence="2">The sequence shown here is derived from an EMBL/GenBank/DDBJ whole genome shotgun (WGS) entry which is preliminary data.</text>
</comment>
<name>A0A7W6G3K8_9HYPH</name>
<dbReference type="InterPro" id="IPR010050">
    <property type="entry name" value="MTA_SAH_nuc_hyp"/>
</dbReference>
<dbReference type="PANTHER" id="PTHR46832:SF1">
    <property type="entry name" value="5'-METHYLTHIOADENOSINE_S-ADENOSYLHOMOCYSTEINE NUCLEOSIDASE"/>
    <property type="match status" value="1"/>
</dbReference>
<dbReference type="AlphaFoldDB" id="A0A7W6G3K8"/>
<evidence type="ECO:0000259" key="1">
    <source>
        <dbReference type="Pfam" id="PF01048"/>
    </source>
</evidence>
<dbReference type="EC" id="3.2.2.9" evidence="2"/>
<dbReference type="InterPro" id="IPR035994">
    <property type="entry name" value="Nucleoside_phosphorylase_sf"/>
</dbReference>
<dbReference type="SUPFAM" id="SSF53167">
    <property type="entry name" value="Purine and uridine phosphorylases"/>
    <property type="match status" value="1"/>
</dbReference>
<keyword evidence="3" id="KW-1185">Reference proteome</keyword>
<dbReference type="Gene3D" id="3.40.50.1580">
    <property type="entry name" value="Nucleoside phosphorylase domain"/>
    <property type="match status" value="1"/>
</dbReference>
<feature type="domain" description="Nucleoside phosphorylase" evidence="1">
    <location>
        <begin position="34"/>
        <end position="201"/>
    </location>
</feature>
<dbReference type="GO" id="GO:0008782">
    <property type="term" value="F:adenosylhomocysteine nucleosidase activity"/>
    <property type="evidence" value="ECO:0007669"/>
    <property type="project" value="UniProtKB-EC"/>
</dbReference>
<dbReference type="Proteomes" id="UP000565286">
    <property type="component" value="Unassembled WGS sequence"/>
</dbReference>
<sequence length="212" mass="22670">MTDDTVDVAGKRLLFVMAADAEYGPHLKARFTPLMTGVGPVEAAVSVATALAELRMRDSLPDLVVSLGSAGSRTLEQAQVYQATSVSYRDMDASAFGFEKGCTPFVDLPAEIALPLRIPEVAQARLSTGANVVSGADYDGVDADMVEMETFAVLRACQRFDIPLIGLRGISDGKADVSHIDDWTEYLDVIDAKLAQAVDRLCRAVEDGEIAL</sequence>
<dbReference type="InterPro" id="IPR000845">
    <property type="entry name" value="Nucleoside_phosphorylase_d"/>
</dbReference>
<dbReference type="PANTHER" id="PTHR46832">
    <property type="entry name" value="5'-METHYLTHIOADENOSINE/S-ADENOSYLHOMOCYSTEINE NUCLEOSIDASE"/>
    <property type="match status" value="1"/>
</dbReference>
<dbReference type="NCBIfam" id="TIGR01705">
    <property type="entry name" value="MTA_SAH-nuc-hyp"/>
    <property type="match status" value="1"/>
</dbReference>
<evidence type="ECO:0000313" key="3">
    <source>
        <dbReference type="Proteomes" id="UP000565286"/>
    </source>
</evidence>
<organism evidence="2 3">
    <name type="scientific">Rhizobium skierniewicense</name>
    <dbReference type="NCBI Taxonomy" id="984260"/>
    <lineage>
        <taxon>Bacteria</taxon>
        <taxon>Pseudomonadati</taxon>
        <taxon>Pseudomonadota</taxon>
        <taxon>Alphaproteobacteria</taxon>
        <taxon>Hyphomicrobiales</taxon>
        <taxon>Rhizobiaceae</taxon>
        <taxon>Rhizobium/Agrobacterium group</taxon>
        <taxon>Rhizobium</taxon>
    </lineage>
</organism>
<accession>A0A7W6G3K8</accession>